<evidence type="ECO:0000256" key="3">
    <source>
        <dbReference type="ARBA" id="ARBA00023163"/>
    </source>
</evidence>
<dbReference type="InterPro" id="IPR036271">
    <property type="entry name" value="Tet_transcr_reg_TetR-rel_C_sf"/>
</dbReference>
<feature type="domain" description="HTH tetR-type" evidence="5">
    <location>
        <begin position="9"/>
        <end position="69"/>
    </location>
</feature>
<dbReference type="Gene3D" id="1.10.357.10">
    <property type="entry name" value="Tetracycline Repressor, domain 2"/>
    <property type="match status" value="1"/>
</dbReference>
<dbReference type="Pfam" id="PF00440">
    <property type="entry name" value="TetR_N"/>
    <property type="match status" value="1"/>
</dbReference>
<comment type="caution">
    <text evidence="6">The sequence shown here is derived from an EMBL/GenBank/DDBJ whole genome shotgun (WGS) entry which is preliminary data.</text>
</comment>
<dbReference type="PROSITE" id="PS50977">
    <property type="entry name" value="HTH_TETR_2"/>
    <property type="match status" value="1"/>
</dbReference>
<dbReference type="InterPro" id="IPR009057">
    <property type="entry name" value="Homeodomain-like_sf"/>
</dbReference>
<sequence>MANRGRPCGFDRNAALMRAMYLFWERGYEATSISDLAAAMGIKPPSLYAAYGSKESLFRQAVELYASSEAAGDKDVLWAHPTARAAIEALLRGAVDRIAHEDGPKGCFMVLGAVNCTPENAHIGEYLARQRQAGQQAIFERISLGVEAGDVDPGTDVAALAGFYATVLRGLSLSARDGAGKIELDGIVTCAMASWNVLASDCG</sequence>
<evidence type="ECO:0000313" key="6">
    <source>
        <dbReference type="EMBL" id="GGB13157.1"/>
    </source>
</evidence>
<keyword evidence="7" id="KW-1185">Reference proteome</keyword>
<evidence type="ECO:0000259" key="5">
    <source>
        <dbReference type="PROSITE" id="PS50977"/>
    </source>
</evidence>
<dbReference type="GO" id="GO:0003677">
    <property type="term" value="F:DNA binding"/>
    <property type="evidence" value="ECO:0007669"/>
    <property type="project" value="UniProtKB-UniRule"/>
</dbReference>
<dbReference type="RefSeq" id="WP_188826517.1">
    <property type="nucleotide sequence ID" value="NZ_BMHH01000045.1"/>
</dbReference>
<organism evidence="6 7">
    <name type="scientific">Brucella endophytica</name>
    <dbReference type="NCBI Taxonomy" id="1963359"/>
    <lineage>
        <taxon>Bacteria</taxon>
        <taxon>Pseudomonadati</taxon>
        <taxon>Pseudomonadota</taxon>
        <taxon>Alphaproteobacteria</taxon>
        <taxon>Hyphomicrobiales</taxon>
        <taxon>Brucellaceae</taxon>
        <taxon>Brucella/Ochrobactrum group</taxon>
        <taxon>Brucella</taxon>
    </lineage>
</organism>
<dbReference type="EMBL" id="BMHH01000045">
    <property type="protein sequence ID" value="GGB13157.1"/>
    <property type="molecule type" value="Genomic_DNA"/>
</dbReference>
<gene>
    <name evidence="6" type="ORF">GCM10011491_46140</name>
</gene>
<protein>
    <submittedName>
        <fullName evidence="6">TetR family transcriptional regulator</fullName>
    </submittedName>
</protein>
<keyword evidence="2 4" id="KW-0238">DNA-binding</keyword>
<dbReference type="InterPro" id="IPR011075">
    <property type="entry name" value="TetR_C"/>
</dbReference>
<dbReference type="PANTHER" id="PTHR47506:SF1">
    <property type="entry name" value="HTH-TYPE TRANSCRIPTIONAL REGULATOR YJDC"/>
    <property type="match status" value="1"/>
</dbReference>
<dbReference type="SUPFAM" id="SSF48498">
    <property type="entry name" value="Tetracyclin repressor-like, C-terminal domain"/>
    <property type="match status" value="1"/>
</dbReference>
<keyword evidence="1" id="KW-0805">Transcription regulation</keyword>
<accession>A0A916WN15</accession>
<dbReference type="SUPFAM" id="SSF46689">
    <property type="entry name" value="Homeodomain-like"/>
    <property type="match status" value="1"/>
</dbReference>
<dbReference type="PANTHER" id="PTHR47506">
    <property type="entry name" value="TRANSCRIPTIONAL REGULATORY PROTEIN"/>
    <property type="match status" value="1"/>
</dbReference>
<dbReference type="Gene3D" id="1.10.10.60">
    <property type="entry name" value="Homeodomain-like"/>
    <property type="match status" value="1"/>
</dbReference>
<dbReference type="Proteomes" id="UP000646478">
    <property type="component" value="Unassembled WGS sequence"/>
</dbReference>
<keyword evidence="3" id="KW-0804">Transcription</keyword>
<feature type="DNA-binding region" description="H-T-H motif" evidence="4">
    <location>
        <begin position="32"/>
        <end position="51"/>
    </location>
</feature>
<evidence type="ECO:0000256" key="1">
    <source>
        <dbReference type="ARBA" id="ARBA00023015"/>
    </source>
</evidence>
<dbReference type="Pfam" id="PF16925">
    <property type="entry name" value="TetR_C_13"/>
    <property type="match status" value="1"/>
</dbReference>
<evidence type="ECO:0000256" key="4">
    <source>
        <dbReference type="PROSITE-ProRule" id="PRU00335"/>
    </source>
</evidence>
<reference evidence="6" key="2">
    <citation type="submission" date="2020-09" db="EMBL/GenBank/DDBJ databases">
        <authorList>
            <person name="Sun Q."/>
            <person name="Zhou Y."/>
        </authorList>
    </citation>
    <scope>NUCLEOTIDE SEQUENCE</scope>
    <source>
        <strain evidence="6">CGMCC 1.15082</strain>
    </source>
</reference>
<dbReference type="InterPro" id="IPR001647">
    <property type="entry name" value="HTH_TetR"/>
</dbReference>
<dbReference type="AlphaFoldDB" id="A0A916WN15"/>
<proteinExistence type="predicted"/>
<name>A0A916WN15_9HYPH</name>
<evidence type="ECO:0000313" key="7">
    <source>
        <dbReference type="Proteomes" id="UP000646478"/>
    </source>
</evidence>
<reference evidence="6" key="1">
    <citation type="journal article" date="2014" name="Int. J. Syst. Evol. Microbiol.">
        <title>Complete genome sequence of Corynebacterium casei LMG S-19264T (=DSM 44701T), isolated from a smear-ripened cheese.</title>
        <authorList>
            <consortium name="US DOE Joint Genome Institute (JGI-PGF)"/>
            <person name="Walter F."/>
            <person name="Albersmeier A."/>
            <person name="Kalinowski J."/>
            <person name="Ruckert C."/>
        </authorList>
    </citation>
    <scope>NUCLEOTIDE SEQUENCE</scope>
    <source>
        <strain evidence="6">CGMCC 1.15082</strain>
    </source>
</reference>
<evidence type="ECO:0000256" key="2">
    <source>
        <dbReference type="ARBA" id="ARBA00023125"/>
    </source>
</evidence>